<reference evidence="2 3" key="1">
    <citation type="submission" date="2014-07" db="EMBL/GenBank/DDBJ databases">
        <title>Complete Genome Sequence of Dyella japonica Strain A8 Isolated from Malaysian Tropical Soil.</title>
        <authorList>
            <person name="Hui R.K.H."/>
            <person name="Chen J.-W."/>
            <person name="Chan K.-G."/>
            <person name="Leung F.C.C."/>
        </authorList>
    </citation>
    <scope>NUCLEOTIDE SEQUENCE [LARGE SCALE GENOMIC DNA]</scope>
    <source>
        <strain evidence="2 3">A8</strain>
    </source>
</reference>
<evidence type="ECO:0000256" key="1">
    <source>
        <dbReference type="PROSITE-ProRule" id="PRU00339"/>
    </source>
</evidence>
<dbReference type="HOGENOM" id="CLU_123393_0_0_6"/>
<dbReference type="PROSITE" id="PS50005">
    <property type="entry name" value="TPR"/>
    <property type="match status" value="1"/>
</dbReference>
<dbReference type="Proteomes" id="UP000027987">
    <property type="component" value="Chromosome"/>
</dbReference>
<dbReference type="PATRIC" id="fig|1217721.7.peg.242"/>
<name>A0A075JV37_9GAMM</name>
<evidence type="ECO:0000313" key="2">
    <source>
        <dbReference type="EMBL" id="AIF45971.1"/>
    </source>
</evidence>
<dbReference type="KEGG" id="dja:HY57_01160"/>
<protein>
    <recommendedName>
        <fullName evidence="4">Tetratricopeptide repeat protein</fullName>
    </recommendedName>
</protein>
<dbReference type="InterPro" id="IPR019734">
    <property type="entry name" value="TPR_rpt"/>
</dbReference>
<organism evidence="2 3">
    <name type="scientific">Dyella japonica A8</name>
    <dbReference type="NCBI Taxonomy" id="1217721"/>
    <lineage>
        <taxon>Bacteria</taxon>
        <taxon>Pseudomonadati</taxon>
        <taxon>Pseudomonadota</taxon>
        <taxon>Gammaproteobacteria</taxon>
        <taxon>Lysobacterales</taxon>
        <taxon>Rhodanobacteraceae</taxon>
        <taxon>Dyella</taxon>
    </lineage>
</organism>
<dbReference type="AlphaFoldDB" id="A0A075JV37"/>
<dbReference type="InterPro" id="IPR011990">
    <property type="entry name" value="TPR-like_helical_dom_sf"/>
</dbReference>
<evidence type="ECO:0008006" key="4">
    <source>
        <dbReference type="Google" id="ProtNLM"/>
    </source>
</evidence>
<proteinExistence type="predicted"/>
<dbReference type="SUPFAM" id="SSF48452">
    <property type="entry name" value="TPR-like"/>
    <property type="match status" value="1"/>
</dbReference>
<keyword evidence="1" id="KW-0802">TPR repeat</keyword>
<dbReference type="EMBL" id="CP008884">
    <property type="protein sequence ID" value="AIF45971.1"/>
    <property type="molecule type" value="Genomic_DNA"/>
</dbReference>
<dbReference type="OrthoDB" id="1551390at2"/>
<dbReference type="Gene3D" id="1.25.40.10">
    <property type="entry name" value="Tetratricopeptide repeat domain"/>
    <property type="match status" value="1"/>
</dbReference>
<feature type="repeat" description="TPR" evidence="1">
    <location>
        <begin position="89"/>
        <end position="122"/>
    </location>
</feature>
<evidence type="ECO:0000313" key="3">
    <source>
        <dbReference type="Proteomes" id="UP000027987"/>
    </source>
</evidence>
<accession>A0A075JV37</accession>
<dbReference type="RefSeq" id="WP_019466442.1">
    <property type="nucleotide sequence ID" value="NZ_ALOY01000174.1"/>
</dbReference>
<gene>
    <name evidence="2" type="ORF">HY57_01160</name>
</gene>
<sequence>MEEVAADVHQKIEDLSSEGDRLAGLSQFEDAFKTYSDAWQLIPEPKTSWDASTWLLVAMGDAAFLAGKFITGRNTFGYALHCPNGFGNPFIHLRLGQCELELGNVDDAVENLTRAYALEGKEIFERDDPKYFTFLQSTIEPPASGIW</sequence>
<keyword evidence="3" id="KW-1185">Reference proteome</keyword>